<gene>
    <name evidence="1" type="ORF">UFOPK4028_00523</name>
</gene>
<organism evidence="1">
    <name type="scientific">freshwater metagenome</name>
    <dbReference type="NCBI Taxonomy" id="449393"/>
    <lineage>
        <taxon>unclassified sequences</taxon>
        <taxon>metagenomes</taxon>
        <taxon>ecological metagenomes</taxon>
    </lineage>
</organism>
<accession>A0A6J5Z2V6</accession>
<evidence type="ECO:0000313" key="1">
    <source>
        <dbReference type="EMBL" id="CAB4335668.1"/>
    </source>
</evidence>
<name>A0A6J5Z2V6_9ZZZZ</name>
<proteinExistence type="predicted"/>
<protein>
    <submittedName>
        <fullName evidence="1">Unannotated protein</fullName>
    </submittedName>
</protein>
<sequence length="123" mass="12984">MINAKVSLDEVPGTIGSTFRLRSPALIVLTADVITLSFGAENSEIILGGFGLDLARLKFGCESNTPPAFSAAGKYPYSLSSPITSGSSKSVARTCGAILLSRRCSHFLSCKICWINPSSSHLM</sequence>
<dbReference type="EMBL" id="CAESAC010000057">
    <property type="protein sequence ID" value="CAB4335668.1"/>
    <property type="molecule type" value="Genomic_DNA"/>
</dbReference>
<reference evidence="1" key="1">
    <citation type="submission" date="2020-05" db="EMBL/GenBank/DDBJ databases">
        <authorList>
            <person name="Chiriac C."/>
            <person name="Salcher M."/>
            <person name="Ghai R."/>
            <person name="Kavagutti S V."/>
        </authorList>
    </citation>
    <scope>NUCLEOTIDE SEQUENCE</scope>
</reference>
<dbReference type="AlphaFoldDB" id="A0A6J5Z2V6"/>